<proteinExistence type="predicted"/>
<reference evidence="2" key="2">
    <citation type="submission" date="2023-07" db="EMBL/GenBank/DDBJ databases">
        <authorList>
            <person name="Bai X.-H."/>
            <person name="Wang H.-H."/>
            <person name="Wang J."/>
            <person name="Ma M.-Y."/>
            <person name="Hu H.-H."/>
            <person name="Song Z.-L."/>
            <person name="Ma H.-G."/>
            <person name="Fan Y."/>
            <person name="Du C.-Y."/>
            <person name="Xu J.-C."/>
        </authorList>
    </citation>
    <scope>NUCLEOTIDE SEQUENCE</scope>
    <source>
        <strain evidence="2">CZ1</strain>
    </source>
</reference>
<dbReference type="EMBL" id="CP130144">
    <property type="protein sequence ID" value="WNZ44491.1"/>
    <property type="molecule type" value="Genomic_DNA"/>
</dbReference>
<evidence type="ECO:0000259" key="1">
    <source>
        <dbReference type="Pfam" id="PF14261"/>
    </source>
</evidence>
<dbReference type="AlphaFoldDB" id="A0AA96WR42"/>
<dbReference type="RefSeq" id="WP_316426569.1">
    <property type="nucleotide sequence ID" value="NZ_CP130144.1"/>
</dbReference>
<feature type="domain" description="DUF4351" evidence="1">
    <location>
        <begin position="238"/>
        <end position="295"/>
    </location>
</feature>
<evidence type="ECO:0000313" key="2">
    <source>
        <dbReference type="EMBL" id="WNZ44491.1"/>
    </source>
</evidence>
<dbReference type="InterPro" id="IPR025587">
    <property type="entry name" value="DUF4351"/>
</dbReference>
<accession>A0AA96WR42</accession>
<sequence length="299" mass="34183">MTRQPFDEFSKQLFEALLTPYGRVTIDRTVPGEARRIDIYFEPNDSVQLDPNELGQLAQLSTSKSLFEPFRNPPTATDIRSCVSKLYFLHAELDRAAEQTLPDSEQPQLWILASSVSDRVLNDFGGKLQEEDGIYLFDRGWRTGLINIAELRSTEETLWLRLLGKGTTQEQAIEELLMLPENTPKRSTALDLLARWNLSIKVTETLDAEEKRFLMALSKAYLEWERQTLATGRRQGIEQGIERGKAELILMQLRSRFSLPEPLELQIQQLPIAQLDQLAIALLSLSTIAELEQWLAEPR</sequence>
<protein>
    <submittedName>
        <fullName evidence="2">DUF4351 domain-containing protein</fullName>
    </submittedName>
</protein>
<dbReference type="Pfam" id="PF14261">
    <property type="entry name" value="DUF4351"/>
    <property type="match status" value="1"/>
</dbReference>
<organism evidence="2">
    <name type="scientific">Leptolyngbya boryana CZ1</name>
    <dbReference type="NCBI Taxonomy" id="3060204"/>
    <lineage>
        <taxon>Bacteria</taxon>
        <taxon>Bacillati</taxon>
        <taxon>Cyanobacteriota</taxon>
        <taxon>Cyanophyceae</taxon>
        <taxon>Leptolyngbyales</taxon>
        <taxon>Leptolyngbyaceae</taxon>
        <taxon>Leptolyngbya group</taxon>
        <taxon>Leptolyngbya</taxon>
    </lineage>
</organism>
<reference evidence="2" key="1">
    <citation type="journal article" date="2023" name="Plants (Basel)">
        <title>Genomic Analysis of Leptolyngbya boryana CZ1 Reveals Efficient Carbon Fixation Modules.</title>
        <authorList>
            <person name="Bai X."/>
            <person name="Wang H."/>
            <person name="Cheng W."/>
            <person name="Wang J."/>
            <person name="Ma M."/>
            <person name="Hu H."/>
            <person name="Song Z."/>
            <person name="Ma H."/>
            <person name="Fan Y."/>
            <person name="Du C."/>
            <person name="Xu J."/>
        </authorList>
    </citation>
    <scope>NUCLEOTIDE SEQUENCE</scope>
    <source>
        <strain evidence="2">CZ1</strain>
    </source>
</reference>
<name>A0AA96WR42_LEPBY</name>
<gene>
    <name evidence="2" type="ORF">Q2T42_22075</name>
</gene>